<dbReference type="InterPro" id="IPR000415">
    <property type="entry name" value="Nitroreductase-like"/>
</dbReference>
<dbReference type="Proteomes" id="UP000199340">
    <property type="component" value="Unassembled WGS sequence"/>
</dbReference>
<evidence type="ECO:0000256" key="5">
    <source>
        <dbReference type="ARBA" id="ARBA00023002"/>
    </source>
</evidence>
<evidence type="ECO:0000256" key="2">
    <source>
        <dbReference type="ARBA" id="ARBA00007118"/>
    </source>
</evidence>
<evidence type="ECO:0000313" key="8">
    <source>
        <dbReference type="Proteomes" id="UP000199340"/>
    </source>
</evidence>
<dbReference type="AlphaFoldDB" id="A0A1G8M6Q1"/>
<keyword evidence="3" id="KW-0285">Flavoprotein</keyword>
<proteinExistence type="inferred from homology"/>
<dbReference type="Pfam" id="PF00881">
    <property type="entry name" value="Nitroreductase"/>
    <property type="match status" value="1"/>
</dbReference>
<keyword evidence="4" id="KW-0288">FMN</keyword>
<accession>A0A1G8M6Q1</accession>
<comment type="cofactor">
    <cofactor evidence="1">
        <name>FMN</name>
        <dbReference type="ChEBI" id="CHEBI:58210"/>
    </cofactor>
</comment>
<comment type="similarity">
    <text evidence="2">Belongs to the nitroreductase family.</text>
</comment>
<evidence type="ECO:0000313" key="7">
    <source>
        <dbReference type="EMBL" id="SDI63575.1"/>
    </source>
</evidence>
<evidence type="ECO:0000259" key="6">
    <source>
        <dbReference type="Pfam" id="PF00881"/>
    </source>
</evidence>
<dbReference type="Gene3D" id="3.40.109.10">
    <property type="entry name" value="NADH Oxidase"/>
    <property type="match status" value="1"/>
</dbReference>
<keyword evidence="5" id="KW-0560">Oxidoreductase</keyword>
<dbReference type="SUPFAM" id="SSF55469">
    <property type="entry name" value="FMN-dependent nitroreductase-like"/>
    <property type="match status" value="1"/>
</dbReference>
<dbReference type="EMBL" id="FNEB01000004">
    <property type="protein sequence ID" value="SDI63575.1"/>
    <property type="molecule type" value="Genomic_DNA"/>
</dbReference>
<dbReference type="PANTHER" id="PTHR43673">
    <property type="entry name" value="NAD(P)H NITROREDUCTASE YDGI-RELATED"/>
    <property type="match status" value="1"/>
</dbReference>
<keyword evidence="8" id="KW-1185">Reference proteome</keyword>
<dbReference type="OrthoDB" id="9809288at2"/>
<evidence type="ECO:0000256" key="1">
    <source>
        <dbReference type="ARBA" id="ARBA00001917"/>
    </source>
</evidence>
<feature type="domain" description="Nitroreductase" evidence="6">
    <location>
        <begin position="9"/>
        <end position="172"/>
    </location>
</feature>
<evidence type="ECO:0000256" key="4">
    <source>
        <dbReference type="ARBA" id="ARBA00022643"/>
    </source>
</evidence>
<dbReference type="GO" id="GO:0016491">
    <property type="term" value="F:oxidoreductase activity"/>
    <property type="evidence" value="ECO:0007669"/>
    <property type="project" value="UniProtKB-KW"/>
</dbReference>
<dbReference type="PANTHER" id="PTHR43673:SF2">
    <property type="entry name" value="NITROREDUCTASE"/>
    <property type="match status" value="1"/>
</dbReference>
<sequence>MSLTDLLGRRHAVRRFVPGAADSAALDHALHAAVLAPTAFNAQPWRALVIEDATTRAAVSGSVYSSTNVGEAGHLVLFAHLTKAGALALDAHAAKVAAQRGLAGAEAVRKLRDGYARDIEGKSPADFNAWARAQTYLALGLFLAAAAEAGLDACPMEGFDAARLGDALDLTGRGLAPDVLVALGQSAPDDPAARWPKIRQEADSLILRV</sequence>
<name>A0A1G8M6Q1_9RHOB</name>
<dbReference type="InterPro" id="IPR029479">
    <property type="entry name" value="Nitroreductase"/>
</dbReference>
<dbReference type="STRING" id="490829.SAMN05421850_10465"/>
<protein>
    <submittedName>
        <fullName evidence="7">Nitroreductase</fullName>
    </submittedName>
</protein>
<reference evidence="7 8" key="1">
    <citation type="submission" date="2016-10" db="EMBL/GenBank/DDBJ databases">
        <authorList>
            <person name="de Groot N.N."/>
        </authorList>
    </citation>
    <scope>NUCLEOTIDE SEQUENCE [LARGE SCALE GENOMIC DNA]</scope>
    <source>
        <strain evidence="7 8">DSM 28010</strain>
    </source>
</reference>
<gene>
    <name evidence="7" type="ORF">SAMN05421850_10465</name>
</gene>
<organism evidence="7 8">
    <name type="scientific">Lutimaribacter saemankumensis</name>
    <dbReference type="NCBI Taxonomy" id="490829"/>
    <lineage>
        <taxon>Bacteria</taxon>
        <taxon>Pseudomonadati</taxon>
        <taxon>Pseudomonadota</taxon>
        <taxon>Alphaproteobacteria</taxon>
        <taxon>Rhodobacterales</taxon>
        <taxon>Roseobacteraceae</taxon>
        <taxon>Lutimaribacter</taxon>
    </lineage>
</organism>
<evidence type="ECO:0000256" key="3">
    <source>
        <dbReference type="ARBA" id="ARBA00022630"/>
    </source>
</evidence>
<dbReference type="RefSeq" id="WP_090028416.1">
    <property type="nucleotide sequence ID" value="NZ_FNEB01000004.1"/>
</dbReference>